<organism evidence="6 7">
    <name type="scientific">Microvirga puerhi</name>
    <dbReference type="NCBI Taxonomy" id="2876078"/>
    <lineage>
        <taxon>Bacteria</taxon>
        <taxon>Pseudomonadati</taxon>
        <taxon>Pseudomonadota</taxon>
        <taxon>Alphaproteobacteria</taxon>
        <taxon>Hyphomicrobiales</taxon>
        <taxon>Methylobacteriaceae</taxon>
        <taxon>Microvirga</taxon>
    </lineage>
</organism>
<dbReference type="Proteomes" id="UP000704176">
    <property type="component" value="Unassembled WGS sequence"/>
</dbReference>
<dbReference type="PROSITE" id="PS51790">
    <property type="entry name" value="MSRB"/>
    <property type="match status" value="1"/>
</dbReference>
<dbReference type="EC" id="1.8.4.12" evidence="4"/>
<comment type="cofactor">
    <cofactor evidence="4">
        <name>Zn(2+)</name>
        <dbReference type="ChEBI" id="CHEBI:29105"/>
    </cofactor>
    <text evidence="4">Binds 1 zinc ion per subunit. The zinc ion is important for the structural integrity of the protein.</text>
</comment>
<feature type="domain" description="MsrB" evidence="5">
    <location>
        <begin position="27"/>
        <end position="149"/>
    </location>
</feature>
<keyword evidence="4" id="KW-0479">Metal-binding</keyword>
<feature type="binding site" evidence="4">
    <location>
        <position position="115"/>
    </location>
    <ligand>
        <name>Zn(2+)</name>
        <dbReference type="ChEBI" id="CHEBI:29105"/>
    </ligand>
</feature>
<keyword evidence="4" id="KW-0862">Zinc</keyword>
<dbReference type="Pfam" id="PF01641">
    <property type="entry name" value="SelR"/>
    <property type="match status" value="1"/>
</dbReference>
<comment type="caution">
    <text evidence="6">The sequence shown here is derived from an EMBL/GenBank/DDBJ whole genome shotgun (WGS) entry which is preliminary data.</text>
</comment>
<feature type="binding site" evidence="4">
    <location>
        <position position="66"/>
    </location>
    <ligand>
        <name>Zn(2+)</name>
        <dbReference type="ChEBI" id="CHEBI:29105"/>
    </ligand>
</feature>
<dbReference type="InterPro" id="IPR028427">
    <property type="entry name" value="Met_Sox_Rdtase_MsrB"/>
</dbReference>
<gene>
    <name evidence="4 6" type="primary">msrB</name>
    <name evidence="6" type="ORF">K9B37_07345</name>
</gene>
<proteinExistence type="inferred from homology"/>
<dbReference type="RefSeq" id="WP_224312413.1">
    <property type="nucleotide sequence ID" value="NZ_JAIRBM010000004.1"/>
</dbReference>
<evidence type="ECO:0000313" key="6">
    <source>
        <dbReference type="EMBL" id="MBZ6076104.1"/>
    </source>
</evidence>
<evidence type="ECO:0000256" key="2">
    <source>
        <dbReference type="ARBA" id="ARBA00023002"/>
    </source>
</evidence>
<comment type="catalytic activity">
    <reaction evidence="3 4">
        <text>L-methionyl-[protein] + [thioredoxin]-disulfide + H2O = L-methionyl-(R)-S-oxide-[protein] + [thioredoxin]-dithiol</text>
        <dbReference type="Rhea" id="RHEA:24164"/>
        <dbReference type="Rhea" id="RHEA-COMP:10698"/>
        <dbReference type="Rhea" id="RHEA-COMP:10700"/>
        <dbReference type="Rhea" id="RHEA-COMP:12313"/>
        <dbReference type="Rhea" id="RHEA-COMP:12314"/>
        <dbReference type="ChEBI" id="CHEBI:15377"/>
        <dbReference type="ChEBI" id="CHEBI:16044"/>
        <dbReference type="ChEBI" id="CHEBI:29950"/>
        <dbReference type="ChEBI" id="CHEBI:45764"/>
        <dbReference type="ChEBI" id="CHEBI:50058"/>
        <dbReference type="EC" id="1.8.4.12"/>
    </reaction>
</comment>
<evidence type="ECO:0000313" key="7">
    <source>
        <dbReference type="Proteomes" id="UP000704176"/>
    </source>
</evidence>
<dbReference type="PANTHER" id="PTHR10173:SF52">
    <property type="entry name" value="METHIONINE-R-SULFOXIDE REDUCTASE B1"/>
    <property type="match status" value="1"/>
</dbReference>
<name>A0ABS7VLJ9_9HYPH</name>
<accession>A0ABS7VLJ9</accession>
<dbReference type="Gene3D" id="2.170.150.20">
    <property type="entry name" value="Peptide methionine sulfoxide reductase"/>
    <property type="match status" value="1"/>
</dbReference>
<evidence type="ECO:0000256" key="4">
    <source>
        <dbReference type="HAMAP-Rule" id="MF_01400"/>
    </source>
</evidence>
<reference evidence="6 7" key="1">
    <citation type="submission" date="2021-09" db="EMBL/GenBank/DDBJ databases">
        <title>The complete genome sequence of a new microorganism.</title>
        <authorList>
            <person name="Zi Z."/>
        </authorList>
    </citation>
    <scope>NUCLEOTIDE SEQUENCE [LARGE SCALE GENOMIC DNA]</scope>
    <source>
        <strain evidence="6 7">WGZ8</strain>
    </source>
</reference>
<dbReference type="EMBL" id="JAIRBM010000004">
    <property type="protein sequence ID" value="MBZ6076104.1"/>
    <property type="molecule type" value="Genomic_DNA"/>
</dbReference>
<evidence type="ECO:0000259" key="5">
    <source>
        <dbReference type="PROSITE" id="PS51790"/>
    </source>
</evidence>
<dbReference type="HAMAP" id="MF_01400">
    <property type="entry name" value="MsrB"/>
    <property type="match status" value="1"/>
</dbReference>
<feature type="active site" description="Nucleophile" evidence="4">
    <location>
        <position position="138"/>
    </location>
</feature>
<dbReference type="InterPro" id="IPR011057">
    <property type="entry name" value="Mss4-like_sf"/>
</dbReference>
<dbReference type="NCBIfam" id="TIGR00357">
    <property type="entry name" value="peptide-methionine (R)-S-oxide reductase MsrB"/>
    <property type="match status" value="1"/>
</dbReference>
<protein>
    <recommendedName>
        <fullName evidence="4">Peptide methionine sulfoxide reductase MsrB</fullName>
        <ecNumber evidence="4">1.8.4.12</ecNumber>
    </recommendedName>
    <alternativeName>
        <fullName evidence="4">Peptide-methionine (R)-S-oxide reductase</fullName>
    </alternativeName>
</protein>
<sequence>MDQTTATTTGQRSKAAFDLTPPTKQEFDHLVADLNDEERHVILEHGTERPFCGIFNEAKEKGTYGCRLCGLPLFRSGAKFESGTGWPSFFDPIDREHVAFVRDTSYGMVRTEIRCARCEGHLGHVFNDGPPPTGERFCMNSVSLRFVAEGDPLPDLLGRGAPEGEPLA</sequence>
<dbReference type="PANTHER" id="PTHR10173">
    <property type="entry name" value="METHIONINE SULFOXIDE REDUCTASE"/>
    <property type="match status" value="1"/>
</dbReference>
<comment type="similarity">
    <text evidence="1 4">Belongs to the MsrB Met sulfoxide reductase family.</text>
</comment>
<feature type="binding site" evidence="4">
    <location>
        <position position="69"/>
    </location>
    <ligand>
        <name>Zn(2+)</name>
        <dbReference type="ChEBI" id="CHEBI:29105"/>
    </ligand>
</feature>
<dbReference type="GO" id="GO:0033743">
    <property type="term" value="F:peptide-methionine (R)-S-oxide reductase activity"/>
    <property type="evidence" value="ECO:0007669"/>
    <property type="project" value="UniProtKB-EC"/>
</dbReference>
<keyword evidence="2 4" id="KW-0560">Oxidoreductase</keyword>
<keyword evidence="7" id="KW-1185">Reference proteome</keyword>
<evidence type="ECO:0000256" key="3">
    <source>
        <dbReference type="ARBA" id="ARBA00048488"/>
    </source>
</evidence>
<dbReference type="InterPro" id="IPR002579">
    <property type="entry name" value="Met_Sox_Rdtase_MsrB_dom"/>
</dbReference>
<dbReference type="SUPFAM" id="SSF51316">
    <property type="entry name" value="Mss4-like"/>
    <property type="match status" value="1"/>
</dbReference>
<evidence type="ECO:0000256" key="1">
    <source>
        <dbReference type="ARBA" id="ARBA00007174"/>
    </source>
</evidence>
<feature type="binding site" evidence="4">
    <location>
        <position position="118"/>
    </location>
    <ligand>
        <name>Zn(2+)</name>
        <dbReference type="ChEBI" id="CHEBI:29105"/>
    </ligand>
</feature>